<protein>
    <submittedName>
        <fullName evidence="2">Uncharacterized protein</fullName>
    </submittedName>
</protein>
<sequence>MAAALGFLLVLASGGDGWAAWLGAVFGIAGTLTLFEALVVRGVRPRRVLDALAPLAVLGLCVESALWVIL</sequence>
<feature type="transmembrane region" description="Helical" evidence="1">
    <location>
        <begin position="52"/>
        <end position="69"/>
    </location>
</feature>
<proteinExistence type="predicted"/>
<evidence type="ECO:0000256" key="1">
    <source>
        <dbReference type="SAM" id="Phobius"/>
    </source>
</evidence>
<dbReference type="AlphaFoldDB" id="A0A3N1D9T2"/>
<organism evidence="2 3">
    <name type="scientific">Actinocorallia herbida</name>
    <dbReference type="NCBI Taxonomy" id="58109"/>
    <lineage>
        <taxon>Bacteria</taxon>
        <taxon>Bacillati</taxon>
        <taxon>Actinomycetota</taxon>
        <taxon>Actinomycetes</taxon>
        <taxon>Streptosporangiales</taxon>
        <taxon>Thermomonosporaceae</taxon>
        <taxon>Actinocorallia</taxon>
    </lineage>
</organism>
<name>A0A3N1D9T2_9ACTN</name>
<gene>
    <name evidence="2" type="ORF">EDD29_8007</name>
</gene>
<accession>A0A3N1D9T2</accession>
<dbReference type="RefSeq" id="WP_148086246.1">
    <property type="nucleotide sequence ID" value="NZ_RJKE01000001.1"/>
</dbReference>
<feature type="transmembrane region" description="Helical" evidence="1">
    <location>
        <begin position="24"/>
        <end position="40"/>
    </location>
</feature>
<keyword evidence="1" id="KW-0472">Membrane</keyword>
<keyword evidence="3" id="KW-1185">Reference proteome</keyword>
<evidence type="ECO:0000313" key="3">
    <source>
        <dbReference type="Proteomes" id="UP000272400"/>
    </source>
</evidence>
<keyword evidence="1" id="KW-1133">Transmembrane helix</keyword>
<reference evidence="2 3" key="1">
    <citation type="submission" date="2018-11" db="EMBL/GenBank/DDBJ databases">
        <title>Sequencing the genomes of 1000 actinobacteria strains.</title>
        <authorList>
            <person name="Klenk H.-P."/>
        </authorList>
    </citation>
    <scope>NUCLEOTIDE SEQUENCE [LARGE SCALE GENOMIC DNA]</scope>
    <source>
        <strain evidence="2 3">DSM 44254</strain>
    </source>
</reference>
<comment type="caution">
    <text evidence="2">The sequence shown here is derived from an EMBL/GenBank/DDBJ whole genome shotgun (WGS) entry which is preliminary data.</text>
</comment>
<evidence type="ECO:0000313" key="2">
    <source>
        <dbReference type="EMBL" id="ROO90285.1"/>
    </source>
</evidence>
<dbReference type="EMBL" id="RJKE01000001">
    <property type="protein sequence ID" value="ROO90285.1"/>
    <property type="molecule type" value="Genomic_DNA"/>
</dbReference>
<dbReference type="Proteomes" id="UP000272400">
    <property type="component" value="Unassembled WGS sequence"/>
</dbReference>
<keyword evidence="1" id="KW-0812">Transmembrane</keyword>